<dbReference type="SMART" id="SM00226">
    <property type="entry name" value="LMWPc"/>
    <property type="match status" value="1"/>
</dbReference>
<evidence type="ECO:0000259" key="2">
    <source>
        <dbReference type="SMART" id="SM00226"/>
    </source>
</evidence>
<dbReference type="SUPFAM" id="SSF52788">
    <property type="entry name" value="Phosphotyrosine protein phosphatases I"/>
    <property type="match status" value="1"/>
</dbReference>
<protein>
    <submittedName>
        <fullName evidence="3">Unannotated protein</fullName>
    </submittedName>
</protein>
<evidence type="ECO:0000256" key="1">
    <source>
        <dbReference type="ARBA" id="ARBA00022849"/>
    </source>
</evidence>
<dbReference type="GO" id="GO:0046685">
    <property type="term" value="P:response to arsenic-containing substance"/>
    <property type="evidence" value="ECO:0007669"/>
    <property type="project" value="UniProtKB-KW"/>
</dbReference>
<dbReference type="AlphaFoldDB" id="A0A6J7DS12"/>
<sequence length="163" mass="17099">MVNRSRSSGDGRRRYVHLDRSALHNLVPGCRVAPGPALFVCTRNSARSQLAAALWRSVAHAPAESAGTHPAATVHRGALAAARRAGLDLSAAVPRAIDLSAPLPSIVITVCDQAHEQLALNRAWLHWSIPDPVANGSRAAFDATVAELLGRINALVTESAPAS</sequence>
<accession>A0A6J7DS12</accession>
<reference evidence="3" key="1">
    <citation type="submission" date="2020-05" db="EMBL/GenBank/DDBJ databases">
        <authorList>
            <person name="Chiriac C."/>
            <person name="Salcher M."/>
            <person name="Ghai R."/>
            <person name="Kavagutti S V."/>
        </authorList>
    </citation>
    <scope>NUCLEOTIDE SEQUENCE</scope>
</reference>
<name>A0A6J7DS12_9ZZZZ</name>
<keyword evidence="1" id="KW-0059">Arsenical resistance</keyword>
<dbReference type="InterPro" id="IPR023485">
    <property type="entry name" value="Ptyr_pPase"/>
</dbReference>
<organism evidence="3">
    <name type="scientific">freshwater metagenome</name>
    <dbReference type="NCBI Taxonomy" id="449393"/>
    <lineage>
        <taxon>unclassified sequences</taxon>
        <taxon>metagenomes</taxon>
        <taxon>ecological metagenomes</taxon>
    </lineage>
</organism>
<dbReference type="EMBL" id="CAFBLP010000016">
    <property type="protein sequence ID" value="CAB4872348.1"/>
    <property type="molecule type" value="Genomic_DNA"/>
</dbReference>
<gene>
    <name evidence="3" type="ORF">UFOPK3376_00907</name>
</gene>
<dbReference type="PANTHER" id="PTHR43428">
    <property type="entry name" value="ARSENATE REDUCTASE"/>
    <property type="match status" value="1"/>
</dbReference>
<proteinExistence type="predicted"/>
<dbReference type="InterPro" id="IPR036196">
    <property type="entry name" value="Ptyr_pPase_sf"/>
</dbReference>
<dbReference type="PANTHER" id="PTHR43428:SF1">
    <property type="entry name" value="ARSENATE REDUCTASE"/>
    <property type="match status" value="1"/>
</dbReference>
<feature type="domain" description="Phosphotyrosine protein phosphatase I" evidence="2">
    <location>
        <begin position="38"/>
        <end position="158"/>
    </location>
</feature>
<dbReference type="Pfam" id="PF01451">
    <property type="entry name" value="LMWPc"/>
    <property type="match status" value="1"/>
</dbReference>
<evidence type="ECO:0000313" key="3">
    <source>
        <dbReference type="EMBL" id="CAB4872348.1"/>
    </source>
</evidence>
<dbReference type="Gene3D" id="3.40.50.2300">
    <property type="match status" value="1"/>
</dbReference>